<dbReference type="AlphaFoldDB" id="F4RN15"/>
<dbReference type="VEuPathDB" id="FungiDB:MELLADRAFT_43581"/>
<reference evidence="9" key="1">
    <citation type="journal article" date="2011" name="Proc. Natl. Acad. Sci. U.S.A.">
        <title>Obligate biotrophy features unraveled by the genomic analysis of rust fungi.</title>
        <authorList>
            <person name="Duplessis S."/>
            <person name="Cuomo C.A."/>
            <person name="Lin Y.-C."/>
            <person name="Aerts A."/>
            <person name="Tisserant E."/>
            <person name="Veneault-Fourrey C."/>
            <person name="Joly D.L."/>
            <person name="Hacquard S."/>
            <person name="Amselem J."/>
            <person name="Cantarel B.L."/>
            <person name="Chiu R."/>
            <person name="Coutinho P.M."/>
            <person name="Feau N."/>
            <person name="Field M."/>
            <person name="Frey P."/>
            <person name="Gelhaye E."/>
            <person name="Goldberg J."/>
            <person name="Grabherr M.G."/>
            <person name="Kodira C.D."/>
            <person name="Kohler A."/>
            <person name="Kuees U."/>
            <person name="Lindquist E.A."/>
            <person name="Lucas S.M."/>
            <person name="Mago R."/>
            <person name="Mauceli E."/>
            <person name="Morin E."/>
            <person name="Murat C."/>
            <person name="Pangilinan J.L."/>
            <person name="Park R."/>
            <person name="Pearson M."/>
            <person name="Quesneville H."/>
            <person name="Rouhier N."/>
            <person name="Sakthikumar S."/>
            <person name="Salamov A.A."/>
            <person name="Schmutz J."/>
            <person name="Selles B."/>
            <person name="Shapiro H."/>
            <person name="Tanguay P."/>
            <person name="Tuskan G.A."/>
            <person name="Henrissat B."/>
            <person name="Van de Peer Y."/>
            <person name="Rouze P."/>
            <person name="Ellis J.G."/>
            <person name="Dodds P.N."/>
            <person name="Schein J.E."/>
            <person name="Zhong S."/>
            <person name="Hamelin R.C."/>
            <person name="Grigoriev I.V."/>
            <person name="Szabo L.J."/>
            <person name="Martin F."/>
        </authorList>
    </citation>
    <scope>NUCLEOTIDE SEQUENCE [LARGE SCALE GENOMIC DNA]</scope>
    <source>
        <strain evidence="9">98AG31 / pathotype 3-4-7</strain>
    </source>
</reference>
<keyword evidence="9" id="KW-1185">Reference proteome</keyword>
<evidence type="ECO:0000256" key="4">
    <source>
        <dbReference type="ARBA" id="ARBA00022989"/>
    </source>
</evidence>
<feature type="transmembrane region" description="Helical" evidence="6">
    <location>
        <begin position="301"/>
        <end position="322"/>
    </location>
</feature>
<dbReference type="RefSeq" id="XP_007410456.1">
    <property type="nucleotide sequence ID" value="XM_007410394.1"/>
</dbReference>
<dbReference type="Gene3D" id="1.20.1250.20">
    <property type="entry name" value="MFS general substrate transporter like domains"/>
    <property type="match status" value="2"/>
</dbReference>
<feature type="transmembrane region" description="Helical" evidence="6">
    <location>
        <begin position="274"/>
        <end position="295"/>
    </location>
</feature>
<feature type="transmembrane region" description="Helical" evidence="6">
    <location>
        <begin position="74"/>
        <end position="92"/>
    </location>
</feature>
<dbReference type="GeneID" id="18928126"/>
<feature type="transmembrane region" description="Helical" evidence="6">
    <location>
        <begin position="41"/>
        <end position="62"/>
    </location>
</feature>
<accession>F4RN15</accession>
<feature type="domain" description="Major facilitator superfamily (MFS) profile" evidence="7">
    <location>
        <begin position="1"/>
        <end position="391"/>
    </location>
</feature>
<evidence type="ECO:0000256" key="5">
    <source>
        <dbReference type="ARBA" id="ARBA00023136"/>
    </source>
</evidence>
<keyword evidence="5 6" id="KW-0472">Membrane</keyword>
<keyword evidence="4 6" id="KW-1133">Transmembrane helix</keyword>
<feature type="transmembrane region" description="Helical" evidence="6">
    <location>
        <begin position="210"/>
        <end position="230"/>
    </location>
</feature>
<dbReference type="PROSITE" id="PS50850">
    <property type="entry name" value="MFS"/>
    <property type="match status" value="1"/>
</dbReference>
<evidence type="ECO:0000313" key="8">
    <source>
        <dbReference type="EMBL" id="EGG06218.1"/>
    </source>
</evidence>
<feature type="transmembrane region" description="Helical" evidence="6">
    <location>
        <begin position="366"/>
        <end position="387"/>
    </location>
</feature>
<dbReference type="eggNOG" id="KOG2533">
    <property type="taxonomic scope" value="Eukaryota"/>
</dbReference>
<dbReference type="Proteomes" id="UP000001072">
    <property type="component" value="Unassembled WGS sequence"/>
</dbReference>
<evidence type="ECO:0000256" key="6">
    <source>
        <dbReference type="SAM" id="Phobius"/>
    </source>
</evidence>
<dbReference type="SUPFAM" id="SSF103473">
    <property type="entry name" value="MFS general substrate transporter"/>
    <property type="match status" value="1"/>
</dbReference>
<dbReference type="FunFam" id="1.20.1250.20:FF:000013">
    <property type="entry name" value="MFS general substrate transporter"/>
    <property type="match status" value="1"/>
</dbReference>
<evidence type="ECO:0000256" key="2">
    <source>
        <dbReference type="ARBA" id="ARBA00022448"/>
    </source>
</evidence>
<keyword evidence="3 6" id="KW-0812">Transmembrane</keyword>
<dbReference type="OrthoDB" id="9971669at2759"/>
<dbReference type="InterPro" id="IPR020846">
    <property type="entry name" value="MFS_dom"/>
</dbReference>
<dbReference type="PANTHER" id="PTHR43791:SF85">
    <property type="entry name" value="TRANSPORTER, PUTATIVE (AFU_ORTHOLOGUE AFUA_6G00710)-RELATED"/>
    <property type="match status" value="1"/>
</dbReference>
<dbReference type="GO" id="GO:0022857">
    <property type="term" value="F:transmembrane transporter activity"/>
    <property type="evidence" value="ECO:0007669"/>
    <property type="project" value="InterPro"/>
</dbReference>
<dbReference type="HOGENOM" id="CLU_001265_0_1_1"/>
<feature type="transmembrane region" description="Helical" evidence="6">
    <location>
        <begin position="104"/>
        <end position="125"/>
    </location>
</feature>
<feature type="transmembrane region" description="Helical" evidence="6">
    <location>
        <begin position="334"/>
        <end position="354"/>
    </location>
</feature>
<protein>
    <recommendedName>
        <fullName evidence="7">Major facilitator superfamily (MFS) profile domain-containing protein</fullName>
    </recommendedName>
</protein>
<dbReference type="InParanoid" id="F4RN15"/>
<dbReference type="Pfam" id="PF07690">
    <property type="entry name" value="MFS_1"/>
    <property type="match status" value="1"/>
</dbReference>
<name>F4RN15_MELLP</name>
<dbReference type="PANTHER" id="PTHR43791">
    <property type="entry name" value="PERMEASE-RELATED"/>
    <property type="match status" value="1"/>
</dbReference>
<dbReference type="EMBL" id="GL883109">
    <property type="protein sequence ID" value="EGG06218.1"/>
    <property type="molecule type" value="Genomic_DNA"/>
</dbReference>
<dbReference type="InterPro" id="IPR011701">
    <property type="entry name" value="MFS"/>
</dbReference>
<evidence type="ECO:0000256" key="3">
    <source>
        <dbReference type="ARBA" id="ARBA00022692"/>
    </source>
</evidence>
<sequence length="432" mass="47863">MSGLQEALGMSNYQFSMALTITFVPYIAAEIPTSLVLKRVGGNVMIPLLVTIWGIVTTFQGFLTSYKALLATRFLLGAVEGGIYPAIVLYLSNFYKREELQIRIAIFSSSASLSGALSGLLAYWLVKMDGIRGIPGWGWIFIIEGIFTTLFGLFGFLVFPLSPSTCRFLSAKQRKILAMRIEKDQPSSAAEQEEKFSWGQVGKAYKSPHVLLTSLALFMIGTNLYSLAYFQPTIIHSMGYSSSYTQLISVPPFAVGFVAMILTSYLSDRFRARGLTAILCSIVGLLGYVLFYLNPTQHSRYISLFLSTAGIYSVSPTLYAWLANNSTPHYRRAAAIALGPVSANSGGILSTWLFPSSEEPDYRTGITVNLVFSGAIIIICMINLAWLRYMNSLKKKKEQGFRRQIDGGQSFETSVLAWEVLGDRHPEFIYAY</sequence>
<dbReference type="InterPro" id="IPR036259">
    <property type="entry name" value="MFS_trans_sf"/>
</dbReference>
<organism evidence="9">
    <name type="scientific">Melampsora larici-populina (strain 98AG31 / pathotype 3-4-7)</name>
    <name type="common">Poplar leaf rust fungus</name>
    <dbReference type="NCBI Taxonomy" id="747676"/>
    <lineage>
        <taxon>Eukaryota</taxon>
        <taxon>Fungi</taxon>
        <taxon>Dikarya</taxon>
        <taxon>Basidiomycota</taxon>
        <taxon>Pucciniomycotina</taxon>
        <taxon>Pucciniomycetes</taxon>
        <taxon>Pucciniales</taxon>
        <taxon>Melampsoraceae</taxon>
        <taxon>Melampsora</taxon>
    </lineage>
</organism>
<evidence type="ECO:0000259" key="7">
    <source>
        <dbReference type="PROSITE" id="PS50850"/>
    </source>
</evidence>
<dbReference type="KEGG" id="mlr:MELLADRAFT_43581"/>
<feature type="transmembrane region" description="Helical" evidence="6">
    <location>
        <begin position="12"/>
        <end position="29"/>
    </location>
</feature>
<evidence type="ECO:0000256" key="1">
    <source>
        <dbReference type="ARBA" id="ARBA00004141"/>
    </source>
</evidence>
<feature type="transmembrane region" description="Helical" evidence="6">
    <location>
        <begin position="137"/>
        <end position="159"/>
    </location>
</feature>
<keyword evidence="2" id="KW-0813">Transport</keyword>
<dbReference type="GO" id="GO:0016020">
    <property type="term" value="C:membrane"/>
    <property type="evidence" value="ECO:0007669"/>
    <property type="project" value="UniProtKB-SubCell"/>
</dbReference>
<evidence type="ECO:0000313" key="9">
    <source>
        <dbReference type="Proteomes" id="UP000001072"/>
    </source>
</evidence>
<proteinExistence type="predicted"/>
<feature type="transmembrane region" description="Helical" evidence="6">
    <location>
        <begin position="250"/>
        <end position="267"/>
    </location>
</feature>
<comment type="subcellular location">
    <subcellularLocation>
        <location evidence="1">Membrane</location>
        <topology evidence="1">Multi-pass membrane protein</topology>
    </subcellularLocation>
</comment>
<gene>
    <name evidence="8" type="ORF">MELLADRAFT_43581</name>
</gene>